<gene>
    <name evidence="3" type="ORF">DFR56_10678</name>
</gene>
<evidence type="ECO:0000313" key="3">
    <source>
        <dbReference type="EMBL" id="PXW87010.1"/>
    </source>
</evidence>
<organism evidence="3 4">
    <name type="scientific">Pseudogracilibacillus auburnensis</name>
    <dbReference type="NCBI Taxonomy" id="1494959"/>
    <lineage>
        <taxon>Bacteria</taxon>
        <taxon>Bacillati</taxon>
        <taxon>Bacillota</taxon>
        <taxon>Bacilli</taxon>
        <taxon>Bacillales</taxon>
        <taxon>Bacillaceae</taxon>
        <taxon>Pseudogracilibacillus</taxon>
    </lineage>
</organism>
<reference evidence="3 4" key="1">
    <citation type="submission" date="2018-05" db="EMBL/GenBank/DDBJ databases">
        <title>Genomic Encyclopedia of Type Strains, Phase IV (KMG-IV): sequencing the most valuable type-strain genomes for metagenomic binning, comparative biology and taxonomic classification.</title>
        <authorList>
            <person name="Goeker M."/>
        </authorList>
    </citation>
    <scope>NUCLEOTIDE SEQUENCE [LARGE SCALE GENOMIC DNA]</scope>
    <source>
        <strain evidence="3 4">DSM 28556</strain>
    </source>
</reference>
<dbReference type="RefSeq" id="WP_110395246.1">
    <property type="nucleotide sequence ID" value="NZ_JBHUHB010000001.1"/>
</dbReference>
<dbReference type="PANTHER" id="PTHR30337:SF7">
    <property type="entry name" value="PHOSPHOESTERASE"/>
    <property type="match status" value="1"/>
</dbReference>
<dbReference type="Pfam" id="PF00149">
    <property type="entry name" value="Metallophos"/>
    <property type="match status" value="1"/>
</dbReference>
<evidence type="ECO:0000259" key="2">
    <source>
        <dbReference type="Pfam" id="PF00149"/>
    </source>
</evidence>
<evidence type="ECO:0000313" key="4">
    <source>
        <dbReference type="Proteomes" id="UP000247978"/>
    </source>
</evidence>
<dbReference type="Gene3D" id="3.60.21.10">
    <property type="match status" value="1"/>
</dbReference>
<dbReference type="InterPro" id="IPR004843">
    <property type="entry name" value="Calcineurin-like_PHP"/>
</dbReference>
<evidence type="ECO:0000256" key="1">
    <source>
        <dbReference type="ARBA" id="ARBA00022801"/>
    </source>
</evidence>
<dbReference type="InterPro" id="IPR014576">
    <property type="entry name" value="Pesterase_YhaO"/>
</dbReference>
<dbReference type="AlphaFoldDB" id="A0A2V3VZF2"/>
<proteinExistence type="predicted"/>
<keyword evidence="3" id="KW-0269">Exonuclease</keyword>
<comment type="caution">
    <text evidence="3">The sequence shown here is derived from an EMBL/GenBank/DDBJ whole genome shotgun (WGS) entry which is preliminary data.</text>
</comment>
<sequence length="402" mass="46395">MSNSVSFIHAADLHLDSPFQGLTDIPNTMFSEVRNSTFTALNNLVKTAINKQVDFVLLVGDLFNNERQSLKAQVQLRTAFEQLGKHNIPVYMSYGNHDYINGNIHPMIYPENVHIFPNETISFFTFEKENQKIASIYGFSYENRAVTENKSIEYDVIDKTIPFHIATLHGSIFGNKDHDPYAPFKLQHVIEKHFDYWALGHIHKREIIAKLPPVVYPGNTQGRHRHEAGEKGCYYVTLSKTSTNLEFVPLQAIQFDSAIIDVTNCESLQDVEEKIMETAGNQPIKKLIHLTLHGENEKMIAFENEGLLKELIAIVNESLIKDDIWAYIYDYRLQIDDNSKIDYDDFFVGEVIQSLEDLEFADVLEELYNHPRGRKFIEKISNEEMKQKAKQFLLYELLKVGR</sequence>
<keyword evidence="3" id="KW-0540">Nuclease</keyword>
<dbReference type="Proteomes" id="UP000247978">
    <property type="component" value="Unassembled WGS sequence"/>
</dbReference>
<dbReference type="InterPro" id="IPR041796">
    <property type="entry name" value="Mre11_N"/>
</dbReference>
<name>A0A2V3VZF2_9BACI</name>
<dbReference type="InterPro" id="IPR029052">
    <property type="entry name" value="Metallo-depent_PP-like"/>
</dbReference>
<dbReference type="SUPFAM" id="SSF56300">
    <property type="entry name" value="Metallo-dependent phosphatases"/>
    <property type="match status" value="1"/>
</dbReference>
<protein>
    <submittedName>
        <fullName evidence="3">DNA repair exonuclease SbcCD nuclease subunit</fullName>
    </submittedName>
</protein>
<dbReference type="EMBL" id="QJJQ01000006">
    <property type="protein sequence ID" value="PXW87010.1"/>
    <property type="molecule type" value="Genomic_DNA"/>
</dbReference>
<dbReference type="PIRSF" id="PIRSF033091">
    <property type="entry name" value="Pesterase_YhaO"/>
    <property type="match status" value="1"/>
</dbReference>
<dbReference type="CDD" id="cd00840">
    <property type="entry name" value="MPP_Mre11_N"/>
    <property type="match status" value="1"/>
</dbReference>
<accession>A0A2V3VZF2</accession>
<keyword evidence="1" id="KW-0378">Hydrolase</keyword>
<dbReference type="OrthoDB" id="9773856at2"/>
<keyword evidence="4" id="KW-1185">Reference proteome</keyword>
<dbReference type="PANTHER" id="PTHR30337">
    <property type="entry name" value="COMPONENT OF ATP-DEPENDENT DSDNA EXONUCLEASE"/>
    <property type="match status" value="1"/>
</dbReference>
<feature type="domain" description="Calcineurin-like phosphoesterase" evidence="2">
    <location>
        <begin position="7"/>
        <end position="204"/>
    </location>
</feature>
<dbReference type="InterPro" id="IPR050535">
    <property type="entry name" value="DNA_Repair-Maintenance_Comp"/>
</dbReference>
<dbReference type="GO" id="GO:0004527">
    <property type="term" value="F:exonuclease activity"/>
    <property type="evidence" value="ECO:0007669"/>
    <property type="project" value="UniProtKB-KW"/>
</dbReference>